<proteinExistence type="predicted"/>
<gene>
    <name evidence="2" type="ORF">B1A_11430</name>
</gene>
<dbReference type="AlphaFoldDB" id="T1BRS7"/>
<name>T1BRS7_9ZZZZ</name>
<protein>
    <submittedName>
        <fullName evidence="2">Uncharacterized protein</fullName>
    </submittedName>
</protein>
<evidence type="ECO:0000256" key="1">
    <source>
        <dbReference type="SAM" id="Phobius"/>
    </source>
</evidence>
<feature type="transmembrane region" description="Helical" evidence="1">
    <location>
        <begin position="16"/>
        <end position="37"/>
    </location>
</feature>
<feature type="non-terminal residue" evidence="2">
    <location>
        <position position="53"/>
    </location>
</feature>
<reference evidence="2" key="2">
    <citation type="journal article" date="2014" name="ISME J.">
        <title>Microbial stratification in low pH oxic and suboxic macroscopic growths along an acid mine drainage.</title>
        <authorList>
            <person name="Mendez-Garcia C."/>
            <person name="Mesa V."/>
            <person name="Sprenger R.R."/>
            <person name="Richter M."/>
            <person name="Diez M.S."/>
            <person name="Solano J."/>
            <person name="Bargiela R."/>
            <person name="Golyshina O.V."/>
            <person name="Manteca A."/>
            <person name="Ramos J.L."/>
            <person name="Gallego J.R."/>
            <person name="Llorente I."/>
            <person name="Martins Dos Santos V.A."/>
            <person name="Jensen O.N."/>
            <person name="Pelaez A.I."/>
            <person name="Sanchez J."/>
            <person name="Ferrer M."/>
        </authorList>
    </citation>
    <scope>NUCLEOTIDE SEQUENCE</scope>
</reference>
<accession>T1BRS7</accession>
<sequence length="53" mass="5935">METILQEIERALDAHLYYLAVAMVLTLPDICAALASADGESSGQRYRDWYDAN</sequence>
<reference evidence="2" key="1">
    <citation type="submission" date="2013-08" db="EMBL/GenBank/DDBJ databases">
        <authorList>
            <person name="Mendez C."/>
            <person name="Richter M."/>
            <person name="Ferrer M."/>
            <person name="Sanchez J."/>
        </authorList>
    </citation>
    <scope>NUCLEOTIDE SEQUENCE</scope>
</reference>
<keyword evidence="1" id="KW-0472">Membrane</keyword>
<organism evidence="2">
    <name type="scientific">mine drainage metagenome</name>
    <dbReference type="NCBI Taxonomy" id="410659"/>
    <lineage>
        <taxon>unclassified sequences</taxon>
        <taxon>metagenomes</taxon>
        <taxon>ecological metagenomes</taxon>
    </lineage>
</organism>
<comment type="caution">
    <text evidence="2">The sequence shown here is derived from an EMBL/GenBank/DDBJ whole genome shotgun (WGS) entry which is preliminary data.</text>
</comment>
<evidence type="ECO:0000313" key="2">
    <source>
        <dbReference type="EMBL" id="EQD56665.1"/>
    </source>
</evidence>
<keyword evidence="1" id="KW-1133">Transmembrane helix</keyword>
<keyword evidence="1" id="KW-0812">Transmembrane</keyword>
<dbReference type="EMBL" id="AUZX01008176">
    <property type="protein sequence ID" value="EQD56665.1"/>
    <property type="molecule type" value="Genomic_DNA"/>
</dbReference>